<dbReference type="GO" id="GO:0005484">
    <property type="term" value="F:SNAP receptor activity"/>
    <property type="evidence" value="ECO:0007669"/>
    <property type="project" value="InterPro"/>
</dbReference>
<evidence type="ECO:0000256" key="3">
    <source>
        <dbReference type="ARBA" id="ARBA00022448"/>
    </source>
</evidence>
<dbReference type="PROSITE" id="PS50192">
    <property type="entry name" value="T_SNARE"/>
    <property type="match status" value="1"/>
</dbReference>
<feature type="compositionally biased region" description="Basic and acidic residues" evidence="6">
    <location>
        <begin position="206"/>
        <end position="219"/>
    </location>
</feature>
<dbReference type="Gene3D" id="1.20.5.110">
    <property type="match status" value="2"/>
</dbReference>
<dbReference type="GO" id="GO:0005886">
    <property type="term" value="C:plasma membrane"/>
    <property type="evidence" value="ECO:0000318"/>
    <property type="project" value="GO_Central"/>
</dbReference>
<sequence length="455" mass="49927">MTSVHSNHAGHTAINDRSAMSRRVSNPFDSDDDESPQIVTSKVRSATNSATSSSRFTNPFDDDVPAHSVSKYAPRRSVDSLNPFDDDEPVAVKHVTNGHKAKPSQSGYSSASGRGASNPFDDADEVTSKPKSRGDSILDDGSLFDDDERAAKPTKEPSSRGFTAKLKAGGTKFVEGSARMKDTAASTLSSVRLPSLPAFSSSSSSHSDEKAESKRGKAKQQMRDLYGEPQPSYMAPQQYSNYADESRYADQTVEQLEQHAISKSQDTTSSIKNCVRIAEDTVGVATKTMETLHDQGDQIRRTHETALRVDDELSRGEKLLGSLGGMFTKTWKPKKGRPITGPEPNTEQYRRRGQNSGDRDRANLGLTGNHDQGRRTSNMSGLSGAQAQLEMEREKQDDALTDLSNVLGQLKNMTLDMGNEIQRQNGDLDRMSDDVTELNVRVRGANDRTRRLIHR</sequence>
<dbReference type="CDD" id="cd15861">
    <property type="entry name" value="SNARE_SNAP25N_23N_29N_SEC9N"/>
    <property type="match status" value="1"/>
</dbReference>
<reference evidence="8" key="1">
    <citation type="submission" date="2015-01" db="EMBL/GenBank/DDBJ databases">
        <title>SNARE Molecules in Marchantia polymorpha: Unique and Conserved Features in Membrane Fusion Machineries.</title>
        <authorList>
            <person name="Kanazawa T."/>
            <person name="Era A."/>
            <person name="Kohchi T."/>
            <person name="Ueda T."/>
        </authorList>
    </citation>
    <scope>NUCLEOTIDE SEQUENCE</scope>
</reference>
<evidence type="ECO:0000313" key="8">
    <source>
        <dbReference type="EMBL" id="BAS01261.1"/>
    </source>
</evidence>
<dbReference type="InterPro" id="IPR044766">
    <property type="entry name" value="NPSN/SNAP25-like_N_SNARE"/>
</dbReference>
<dbReference type="Pfam" id="PF12352">
    <property type="entry name" value="V-SNARE_C"/>
    <property type="match status" value="1"/>
</dbReference>
<protein>
    <submittedName>
        <fullName evidence="8">Soluble N-ethylmaleimide-sensitive factor adaptor protein</fullName>
    </submittedName>
</protein>
<comment type="similarity">
    <text evidence="2">Belongs to the SNAP-25 family.</text>
</comment>
<dbReference type="Gramene" id="Mp7g06700.1">
    <property type="protein sequence ID" value="Mp7g06700.1.cds"/>
    <property type="gene ID" value="Mp7g06700"/>
</dbReference>
<comment type="subcellular location">
    <subcellularLocation>
        <location evidence="1">Membrane</location>
    </subcellularLocation>
</comment>
<dbReference type="GO" id="GO:0031201">
    <property type="term" value="C:SNARE complex"/>
    <property type="evidence" value="ECO:0007669"/>
    <property type="project" value="InterPro"/>
</dbReference>
<proteinExistence type="evidence at transcript level"/>
<dbReference type="Proteomes" id="UP000244005">
    <property type="component" value="Unassembled WGS sequence"/>
</dbReference>
<dbReference type="PANTHER" id="PTHR19305">
    <property type="entry name" value="SYNAPTOSOMAL ASSOCIATED PROTEIN"/>
    <property type="match status" value="1"/>
</dbReference>
<dbReference type="EMBL" id="LC018469">
    <property type="protein sequence ID" value="BAS01261.1"/>
    <property type="molecule type" value="mRNA"/>
</dbReference>
<evidence type="ECO:0000256" key="1">
    <source>
        <dbReference type="ARBA" id="ARBA00004370"/>
    </source>
</evidence>
<dbReference type="SMART" id="SM00397">
    <property type="entry name" value="t_SNARE"/>
    <property type="match status" value="2"/>
</dbReference>
<evidence type="ECO:0000259" key="7">
    <source>
        <dbReference type="PROSITE" id="PS50192"/>
    </source>
</evidence>
<dbReference type="InterPro" id="IPR000727">
    <property type="entry name" value="T_SNARE_dom"/>
</dbReference>
<gene>
    <name evidence="8" type="primary">MpSNAP</name>
    <name evidence="9" type="ORF">MARPO_0199s0021</name>
</gene>
<feature type="region of interest" description="Disordered" evidence="6">
    <location>
        <begin position="324"/>
        <end position="393"/>
    </location>
</feature>
<organism evidence="8">
    <name type="scientific">Marchantia polymorpha</name>
    <name type="common">Common liverwort</name>
    <name type="synonym">Marchantia aquatica</name>
    <dbReference type="NCBI Taxonomy" id="3197"/>
    <lineage>
        <taxon>Eukaryota</taxon>
        <taxon>Viridiplantae</taxon>
        <taxon>Streptophyta</taxon>
        <taxon>Embryophyta</taxon>
        <taxon>Marchantiophyta</taxon>
        <taxon>Marchantiopsida</taxon>
        <taxon>Marchantiidae</taxon>
        <taxon>Marchantiales</taxon>
        <taxon>Marchantiaceae</taxon>
        <taxon>Marchantia</taxon>
    </lineage>
</organism>
<evidence type="ECO:0000313" key="10">
    <source>
        <dbReference type="Proteomes" id="UP000244005"/>
    </source>
</evidence>
<reference evidence="10" key="2">
    <citation type="journal article" date="2017" name="Cell">
        <title>Insights into land plant evolution garnered from the Marchantia polymorpha genome.</title>
        <authorList>
            <person name="Bowman J.L."/>
            <person name="Kohchi T."/>
            <person name="Yamato K.T."/>
            <person name="Jenkins J."/>
            <person name="Shu S."/>
            <person name="Ishizaki K."/>
            <person name="Yamaoka S."/>
            <person name="Nishihama R."/>
            <person name="Nakamura Y."/>
            <person name="Berger F."/>
            <person name="Adam C."/>
            <person name="Aki S.S."/>
            <person name="Althoff F."/>
            <person name="Araki T."/>
            <person name="Arteaga-Vazquez M.A."/>
            <person name="Balasubrmanian S."/>
            <person name="Barry K."/>
            <person name="Bauer D."/>
            <person name="Boehm C.R."/>
            <person name="Briginshaw L."/>
            <person name="Caballero-Perez J."/>
            <person name="Catarino B."/>
            <person name="Chen F."/>
            <person name="Chiyoda S."/>
            <person name="Chovatia M."/>
            <person name="Davies K.M."/>
            <person name="Delmans M."/>
            <person name="Demura T."/>
            <person name="Dierschke T."/>
            <person name="Dolan L."/>
            <person name="Dorantes-Acosta A.E."/>
            <person name="Eklund D.M."/>
            <person name="Florent S.N."/>
            <person name="Flores-Sandoval E."/>
            <person name="Fujiyama A."/>
            <person name="Fukuzawa H."/>
            <person name="Galik B."/>
            <person name="Grimanelli D."/>
            <person name="Grimwood J."/>
            <person name="Grossniklaus U."/>
            <person name="Hamada T."/>
            <person name="Haseloff J."/>
            <person name="Hetherington A.J."/>
            <person name="Higo A."/>
            <person name="Hirakawa Y."/>
            <person name="Hundley H.N."/>
            <person name="Ikeda Y."/>
            <person name="Inoue K."/>
            <person name="Inoue S.I."/>
            <person name="Ishida S."/>
            <person name="Jia Q."/>
            <person name="Kakita M."/>
            <person name="Kanazawa T."/>
            <person name="Kawai Y."/>
            <person name="Kawashima T."/>
            <person name="Kennedy M."/>
            <person name="Kinose K."/>
            <person name="Kinoshita T."/>
            <person name="Kohara Y."/>
            <person name="Koide E."/>
            <person name="Komatsu K."/>
            <person name="Kopischke S."/>
            <person name="Kubo M."/>
            <person name="Kyozuka J."/>
            <person name="Lagercrantz U."/>
            <person name="Lin S.S."/>
            <person name="Lindquist E."/>
            <person name="Lipzen A.M."/>
            <person name="Lu C.W."/>
            <person name="De Luna E."/>
            <person name="Martienssen R.A."/>
            <person name="Minamino N."/>
            <person name="Mizutani M."/>
            <person name="Mizutani M."/>
            <person name="Mochizuki N."/>
            <person name="Monte I."/>
            <person name="Mosher R."/>
            <person name="Nagasaki H."/>
            <person name="Nakagami H."/>
            <person name="Naramoto S."/>
            <person name="Nishitani K."/>
            <person name="Ohtani M."/>
            <person name="Okamoto T."/>
            <person name="Okumura M."/>
            <person name="Phillips J."/>
            <person name="Pollak B."/>
            <person name="Reinders A."/>
            <person name="Rovekamp M."/>
            <person name="Sano R."/>
            <person name="Sawa S."/>
            <person name="Schmid M.W."/>
            <person name="Shirakawa M."/>
            <person name="Solano R."/>
            <person name="Spunde A."/>
            <person name="Suetsugu N."/>
            <person name="Sugano S."/>
            <person name="Sugiyama A."/>
            <person name="Sun R."/>
            <person name="Suzuki Y."/>
            <person name="Takenaka M."/>
            <person name="Takezawa D."/>
            <person name="Tomogane H."/>
            <person name="Tsuzuki M."/>
            <person name="Ueda T."/>
            <person name="Umeda M."/>
            <person name="Ward J.M."/>
            <person name="Watanabe Y."/>
            <person name="Yazaki K."/>
            <person name="Yokoyama R."/>
            <person name="Yoshitake Y."/>
            <person name="Yotsui I."/>
            <person name="Zachgo S."/>
            <person name="Schmutz J."/>
        </authorList>
    </citation>
    <scope>NUCLEOTIDE SEQUENCE [LARGE SCALE GENOMIC DNA]</scope>
    <source>
        <strain evidence="10">Tak-1</strain>
    </source>
</reference>
<evidence type="ECO:0000256" key="4">
    <source>
        <dbReference type="ARBA" id="ARBA00022927"/>
    </source>
</evidence>
<name>A0A0H5BGA1_MARPO</name>
<dbReference type="GO" id="GO:0015031">
    <property type="term" value="P:protein transport"/>
    <property type="evidence" value="ECO:0007669"/>
    <property type="project" value="UniProtKB-KW"/>
</dbReference>
<keyword evidence="10" id="KW-1185">Reference proteome</keyword>
<feature type="domain" description="T-SNARE coiled-coil homology" evidence="7">
    <location>
        <begin position="390"/>
        <end position="452"/>
    </location>
</feature>
<evidence type="ECO:0000313" key="9">
    <source>
        <dbReference type="EMBL" id="PTQ27431.1"/>
    </source>
</evidence>
<dbReference type="AlphaFoldDB" id="A0A0H5BGA1"/>
<evidence type="ECO:0000256" key="6">
    <source>
        <dbReference type="SAM" id="MobiDB-lite"/>
    </source>
</evidence>
<feature type="compositionally biased region" description="Polar residues" evidence="6">
    <location>
        <begin position="375"/>
        <end position="386"/>
    </location>
</feature>
<feature type="compositionally biased region" description="Basic and acidic residues" evidence="6">
    <location>
        <begin position="149"/>
        <end position="158"/>
    </location>
</feature>
<keyword evidence="4" id="KW-0653">Protein transport</keyword>
<dbReference type="OrthoDB" id="19261at2759"/>
<keyword evidence="3" id="KW-0813">Transport</keyword>
<evidence type="ECO:0000256" key="2">
    <source>
        <dbReference type="ARBA" id="ARBA00009480"/>
    </source>
</evidence>
<dbReference type="EMBL" id="KZ772867">
    <property type="protein sequence ID" value="PTQ27431.1"/>
    <property type="molecule type" value="Genomic_DNA"/>
</dbReference>
<reference evidence="9" key="3">
    <citation type="submission" date="2017-12" db="EMBL/GenBank/DDBJ databases">
        <title>WGS assembly of Marchantia polymorpha.</title>
        <authorList>
            <person name="Bowman J.L."/>
            <person name="Kohchi T."/>
            <person name="Yamato K.T."/>
            <person name="Jenkins J."/>
            <person name="Shu S."/>
            <person name="Ishizaki K."/>
            <person name="Yamaoka S."/>
            <person name="Nishihama R."/>
            <person name="Nakamura Y."/>
            <person name="Berger F."/>
            <person name="Adam C."/>
            <person name="Aki S.S."/>
            <person name="Althoff F."/>
            <person name="Araki T."/>
            <person name="Arteaga-Vazquez M.A."/>
            <person name="Balasubrmanian S."/>
            <person name="Bauer D."/>
            <person name="Boehm C.R."/>
            <person name="Briginshaw L."/>
            <person name="Caballero-Perez J."/>
            <person name="Catarino B."/>
            <person name="Chen F."/>
            <person name="Chiyoda S."/>
            <person name="Chovatia M."/>
            <person name="Davies K.M."/>
            <person name="Delmans M."/>
            <person name="Demura T."/>
            <person name="Dierschke T."/>
            <person name="Dolan L."/>
            <person name="Dorantes-Acosta A.E."/>
            <person name="Eklund D.M."/>
            <person name="Florent S.N."/>
            <person name="Flores-Sandoval E."/>
            <person name="Fujiyama A."/>
            <person name="Fukuzawa H."/>
            <person name="Galik B."/>
            <person name="Grimanelli D."/>
            <person name="Grimwood J."/>
            <person name="Grossniklaus U."/>
            <person name="Hamada T."/>
            <person name="Haseloff J."/>
            <person name="Hetherington A.J."/>
            <person name="Higo A."/>
            <person name="Hirakawa Y."/>
            <person name="Hundley H.N."/>
            <person name="Ikeda Y."/>
            <person name="Inoue K."/>
            <person name="Inoue S."/>
            <person name="Ishida S."/>
            <person name="Jia Q."/>
            <person name="Kakita M."/>
            <person name="Kanazawa T."/>
            <person name="Kawai Y."/>
            <person name="Kawashima T."/>
            <person name="Kennedy M."/>
            <person name="Kinose K."/>
            <person name="Kinoshita T."/>
            <person name="Kohara Y."/>
            <person name="Koide E."/>
            <person name="Komatsu K."/>
            <person name="Kopischke S."/>
            <person name="Kubo M."/>
            <person name="Kyozuka J."/>
            <person name="Lagercrantz U."/>
            <person name="Lin S.S."/>
            <person name="Lindquist E."/>
            <person name="Lipzen A.M."/>
            <person name="Lu C."/>
            <person name="Luna E.D."/>
            <person name="Martienssen R.A."/>
            <person name="Minamino N."/>
            <person name="Mizutani M."/>
            <person name="Mizutani M."/>
            <person name="Mochizuki N."/>
            <person name="Monte I."/>
            <person name="Mosher R."/>
            <person name="Nagasaki H."/>
            <person name="Nakagami H."/>
            <person name="Naramoto S."/>
            <person name="Nishitani K."/>
            <person name="Ohtani M."/>
            <person name="Okamoto T."/>
            <person name="Okumura M."/>
            <person name="Phillips J."/>
            <person name="Pollak B."/>
            <person name="Reinders A."/>
            <person name="Roevekamp M."/>
            <person name="Sano R."/>
            <person name="Sawa S."/>
            <person name="Schmid M.W."/>
            <person name="Shirakawa M."/>
            <person name="Solano R."/>
            <person name="Spunde A."/>
            <person name="Suetsugu N."/>
            <person name="Sugano S."/>
            <person name="Sugiyama A."/>
            <person name="Sun R."/>
            <person name="Suzuki Y."/>
            <person name="Takenaka M."/>
            <person name="Takezawa D."/>
            <person name="Tomogane H."/>
            <person name="Tsuzuki M."/>
            <person name="Ueda T."/>
            <person name="Umeda M."/>
            <person name="Ward J.M."/>
            <person name="Watanabe Y."/>
            <person name="Yazaki K."/>
            <person name="Yokoyama R."/>
            <person name="Yoshitake Y."/>
            <person name="Yotsui I."/>
            <person name="Zachgo S."/>
            <person name="Schmutz J."/>
        </authorList>
    </citation>
    <scope>NUCLEOTIDE SEQUENCE [LARGE SCALE GENOMIC DNA]</scope>
    <source>
        <strain evidence="9">Tak-1</strain>
    </source>
</reference>
<feature type="region of interest" description="Disordered" evidence="6">
    <location>
        <begin position="1"/>
        <end position="219"/>
    </location>
</feature>
<feature type="compositionally biased region" description="Basic and acidic residues" evidence="6">
    <location>
        <begin position="126"/>
        <end position="136"/>
    </location>
</feature>
<evidence type="ECO:0000256" key="5">
    <source>
        <dbReference type="ARBA" id="ARBA00023136"/>
    </source>
</evidence>
<dbReference type="CDD" id="cd15841">
    <property type="entry name" value="SNARE_Qc"/>
    <property type="match status" value="1"/>
</dbReference>
<dbReference type="PANTHER" id="PTHR19305:SF9">
    <property type="entry name" value="SYNAPTOSOMAL-ASSOCIATED PROTEIN 29"/>
    <property type="match status" value="1"/>
</dbReference>
<feature type="compositionally biased region" description="Low complexity" evidence="6">
    <location>
        <begin position="44"/>
        <end position="58"/>
    </location>
</feature>
<dbReference type="SUPFAM" id="SSF58038">
    <property type="entry name" value="SNARE fusion complex"/>
    <property type="match status" value="2"/>
</dbReference>
<keyword evidence="5" id="KW-0472">Membrane</keyword>
<feature type="compositionally biased region" description="Low complexity" evidence="6">
    <location>
        <begin position="103"/>
        <end position="117"/>
    </location>
</feature>
<accession>A0A0H5BGA1</accession>